<sequence>MPDKSTAITGSSTLSCISASDSSSWFCDDPPLAPNTPPAASDVAELPTTPKPDLGHNSQIQTRSHRILGARGKRLFQTQQDHSRWKTSLSCAPLIQTTTLFSQSFMPRRKTSLISF</sequence>
<dbReference type="EMBL" id="ML213508">
    <property type="protein sequence ID" value="TFK52751.1"/>
    <property type="molecule type" value="Genomic_DNA"/>
</dbReference>
<dbReference type="Proteomes" id="UP000305948">
    <property type="component" value="Unassembled WGS sequence"/>
</dbReference>
<evidence type="ECO:0000313" key="2">
    <source>
        <dbReference type="EMBL" id="TFK52751.1"/>
    </source>
</evidence>
<accession>A0A5C3NGT5</accession>
<dbReference type="PROSITE" id="PS51257">
    <property type="entry name" value="PROKAR_LIPOPROTEIN"/>
    <property type="match status" value="1"/>
</dbReference>
<name>A0A5C3NGT5_9AGAM</name>
<evidence type="ECO:0000313" key="3">
    <source>
        <dbReference type="Proteomes" id="UP000305948"/>
    </source>
</evidence>
<keyword evidence="3" id="KW-1185">Reference proteome</keyword>
<dbReference type="AlphaFoldDB" id="A0A5C3NGT5"/>
<evidence type="ECO:0000256" key="1">
    <source>
        <dbReference type="SAM" id="MobiDB-lite"/>
    </source>
</evidence>
<gene>
    <name evidence="2" type="ORF">OE88DRAFT_1295427</name>
</gene>
<proteinExistence type="predicted"/>
<feature type="region of interest" description="Disordered" evidence="1">
    <location>
        <begin position="28"/>
        <end position="61"/>
    </location>
</feature>
<reference evidence="2 3" key="1">
    <citation type="journal article" date="2019" name="Nat. Ecol. Evol.">
        <title>Megaphylogeny resolves global patterns of mushroom evolution.</title>
        <authorList>
            <person name="Varga T."/>
            <person name="Krizsan K."/>
            <person name="Foldi C."/>
            <person name="Dima B."/>
            <person name="Sanchez-Garcia M."/>
            <person name="Sanchez-Ramirez S."/>
            <person name="Szollosi G.J."/>
            <person name="Szarkandi J.G."/>
            <person name="Papp V."/>
            <person name="Albert L."/>
            <person name="Andreopoulos W."/>
            <person name="Angelini C."/>
            <person name="Antonin V."/>
            <person name="Barry K.W."/>
            <person name="Bougher N.L."/>
            <person name="Buchanan P."/>
            <person name="Buyck B."/>
            <person name="Bense V."/>
            <person name="Catcheside P."/>
            <person name="Chovatia M."/>
            <person name="Cooper J."/>
            <person name="Damon W."/>
            <person name="Desjardin D."/>
            <person name="Finy P."/>
            <person name="Geml J."/>
            <person name="Haridas S."/>
            <person name="Hughes K."/>
            <person name="Justo A."/>
            <person name="Karasinski D."/>
            <person name="Kautmanova I."/>
            <person name="Kiss B."/>
            <person name="Kocsube S."/>
            <person name="Kotiranta H."/>
            <person name="LaButti K.M."/>
            <person name="Lechner B.E."/>
            <person name="Liimatainen K."/>
            <person name="Lipzen A."/>
            <person name="Lukacs Z."/>
            <person name="Mihaltcheva S."/>
            <person name="Morgado L.N."/>
            <person name="Niskanen T."/>
            <person name="Noordeloos M.E."/>
            <person name="Ohm R.A."/>
            <person name="Ortiz-Santana B."/>
            <person name="Ovrebo C."/>
            <person name="Racz N."/>
            <person name="Riley R."/>
            <person name="Savchenko A."/>
            <person name="Shiryaev A."/>
            <person name="Soop K."/>
            <person name="Spirin V."/>
            <person name="Szebenyi C."/>
            <person name="Tomsovsky M."/>
            <person name="Tulloss R.E."/>
            <person name="Uehling J."/>
            <person name="Grigoriev I.V."/>
            <person name="Vagvolgyi C."/>
            <person name="Papp T."/>
            <person name="Martin F.M."/>
            <person name="Miettinen O."/>
            <person name="Hibbett D.S."/>
            <person name="Nagy L.G."/>
        </authorList>
    </citation>
    <scope>NUCLEOTIDE SEQUENCE [LARGE SCALE GENOMIC DNA]</scope>
    <source>
        <strain evidence="2 3">OMC1185</strain>
    </source>
</reference>
<organism evidence="2 3">
    <name type="scientific">Heliocybe sulcata</name>
    <dbReference type="NCBI Taxonomy" id="5364"/>
    <lineage>
        <taxon>Eukaryota</taxon>
        <taxon>Fungi</taxon>
        <taxon>Dikarya</taxon>
        <taxon>Basidiomycota</taxon>
        <taxon>Agaricomycotina</taxon>
        <taxon>Agaricomycetes</taxon>
        <taxon>Gloeophyllales</taxon>
        <taxon>Gloeophyllaceae</taxon>
        <taxon>Heliocybe</taxon>
    </lineage>
</organism>
<protein>
    <submittedName>
        <fullName evidence="2">Uncharacterized protein</fullName>
    </submittedName>
</protein>